<keyword evidence="2" id="KW-1185">Reference proteome</keyword>
<dbReference type="Proteomes" id="UP000237271">
    <property type="component" value="Unassembled WGS sequence"/>
</dbReference>
<organism evidence="1 2">
    <name type="scientific">Phytophthora palmivora</name>
    <dbReference type="NCBI Taxonomy" id="4796"/>
    <lineage>
        <taxon>Eukaryota</taxon>
        <taxon>Sar</taxon>
        <taxon>Stramenopiles</taxon>
        <taxon>Oomycota</taxon>
        <taxon>Peronosporomycetes</taxon>
        <taxon>Peronosporales</taxon>
        <taxon>Peronosporaceae</taxon>
        <taxon>Phytophthora</taxon>
    </lineage>
</organism>
<dbReference type="EMBL" id="NCKW01011096">
    <property type="protein sequence ID" value="POM64473.1"/>
    <property type="molecule type" value="Genomic_DNA"/>
</dbReference>
<evidence type="ECO:0000313" key="2">
    <source>
        <dbReference type="Proteomes" id="UP000237271"/>
    </source>
</evidence>
<protein>
    <submittedName>
        <fullName evidence="1">Uncharacterized protein</fullName>
    </submittedName>
</protein>
<proteinExistence type="predicted"/>
<comment type="caution">
    <text evidence="1">The sequence shown here is derived from an EMBL/GenBank/DDBJ whole genome shotgun (WGS) entry which is preliminary data.</text>
</comment>
<dbReference type="AlphaFoldDB" id="A0A2P4XFZ5"/>
<accession>A0A2P4XFZ5</accession>
<dbReference type="OrthoDB" id="126847at2759"/>
<reference evidence="1 2" key="1">
    <citation type="journal article" date="2017" name="Genome Biol. Evol.">
        <title>Phytophthora megakarya and P. palmivora, closely related causal agents of cacao black pod rot, underwent increases in genome sizes and gene numbers by different mechanisms.</title>
        <authorList>
            <person name="Ali S.S."/>
            <person name="Shao J."/>
            <person name="Lary D.J."/>
            <person name="Kronmiller B."/>
            <person name="Shen D."/>
            <person name="Strem M.D."/>
            <person name="Amoako-Attah I."/>
            <person name="Akrofi A.Y."/>
            <person name="Begoude B.A."/>
            <person name="Ten Hoopen G.M."/>
            <person name="Coulibaly K."/>
            <person name="Kebe B.I."/>
            <person name="Melnick R.L."/>
            <person name="Guiltinan M.J."/>
            <person name="Tyler B.M."/>
            <person name="Meinhardt L.W."/>
            <person name="Bailey B.A."/>
        </authorList>
    </citation>
    <scope>NUCLEOTIDE SEQUENCE [LARGE SCALE GENOMIC DNA]</scope>
    <source>
        <strain evidence="2">sbr112.9</strain>
    </source>
</reference>
<gene>
    <name evidence="1" type="ORF">PHPALM_19985</name>
</gene>
<sequence>MIKKRTSDCEGYCSALGRFKLAGPGDGVPGPYKATSSHGNRVFDHVKAANTLYFQRRSEEKLLLETCVRGDEVQAAKAFFDEGADFCGVSVEWVAEMKWNQHMKDLGSLEVIYANGDTESIRNQTIELTVFVYGIPGYTSDFQLCHIPNQCELMLGAPWKRTRKPAID</sequence>
<name>A0A2P4XFZ5_9STRA</name>
<evidence type="ECO:0000313" key="1">
    <source>
        <dbReference type="EMBL" id="POM64473.1"/>
    </source>
</evidence>